<dbReference type="InterPro" id="IPR036285">
    <property type="entry name" value="PRP4-like_sf"/>
</dbReference>
<keyword evidence="4" id="KW-1133">Transmembrane helix</keyword>
<dbReference type="InterPro" id="IPR015943">
    <property type="entry name" value="WD40/YVTN_repeat-like_dom_sf"/>
</dbReference>
<evidence type="ECO:0000313" key="6">
    <source>
        <dbReference type="EMBL" id="KAL3313642.1"/>
    </source>
</evidence>
<dbReference type="PROSITE" id="PS50082">
    <property type="entry name" value="WD_REPEATS_2"/>
    <property type="match status" value="5"/>
</dbReference>
<keyword evidence="2" id="KW-0677">Repeat</keyword>
<feature type="repeat" description="WD" evidence="3">
    <location>
        <begin position="451"/>
        <end position="492"/>
    </location>
</feature>
<feature type="repeat" description="WD" evidence="3">
    <location>
        <begin position="590"/>
        <end position="622"/>
    </location>
</feature>
<dbReference type="SMART" id="SM00320">
    <property type="entry name" value="WD40"/>
    <property type="match status" value="7"/>
</dbReference>
<dbReference type="Pfam" id="PF00400">
    <property type="entry name" value="WD40"/>
    <property type="match status" value="6"/>
</dbReference>
<dbReference type="InterPro" id="IPR020472">
    <property type="entry name" value="WD40_PAC1"/>
</dbReference>
<feature type="domain" description="Pre-mRNA processing factor 4 (PRP4)-like" evidence="5">
    <location>
        <begin position="189"/>
        <end position="240"/>
    </location>
</feature>
<sequence>MHGSQAEEQLYISLVLPELFSKFPMCLDPKKSVKMENSADLCSHLEFNACLSITAPSNIFENLKQGPACPAEFIQENAINHYIHWHHMNVLNKYICGSDTSTLHINLPDDNSKPLKMNPSEQFRIAKNLFILSAFIGNFAIILLGLSLLVLNPIAKTHSNPASCVTSADEAAMRAMELRKKARTIQVSTEDVEIKAYLRQLNEPICIFGEDPANRRDRLRLLLAVTGGPAQRPSLEEQSRAQESSSARNENIVWYHEGTETLRKARMMIAEYSIARASDRLKKARAYYAEKTEAQRKAHMQEQHKQQQTVGLSCSQVGDSRPIVYCNFSPEGTHLATASWSGLCKIWSVPDCELQATLRGHAQNASCVRWHPRAFIDQTKQSINLASCAHDGSVKLWSLDSEEPLADIEGHAPHRVSRLAFHPSGRFLGTTCHDKSWRFWDLEACEEILHQEGHSKPVYDISFHPDGSLALTGSLDSYGRVWDLRTGRCIMFLAGHLEDCVGVEMASNGWHALTCSVDNTVRIWDLRQQQTIYVIPAHAGVCSSARFDREYLWLQLTFSSANRCDFIVTTSFDGTAKIWGHPVWAQLKLLDAHSGKVAFSDISPDGKSIATCSHDLTFKLWNQGIDT</sequence>
<reference evidence="6 7" key="1">
    <citation type="submission" date="2024-11" db="EMBL/GenBank/DDBJ databases">
        <title>Adaptive evolution of stress response genes in parasites aligns with host niche diversity.</title>
        <authorList>
            <person name="Hahn C."/>
            <person name="Resl P."/>
        </authorList>
    </citation>
    <scope>NUCLEOTIDE SEQUENCE [LARGE SCALE GENOMIC DNA]</scope>
    <source>
        <strain evidence="6">EGGRZ-B1_66</strain>
        <tissue evidence="6">Body</tissue>
    </source>
</reference>
<proteinExistence type="predicted"/>
<dbReference type="CDD" id="cd00200">
    <property type="entry name" value="WD40"/>
    <property type="match status" value="1"/>
</dbReference>
<comment type="caution">
    <text evidence="6">The sequence shown here is derived from an EMBL/GenBank/DDBJ whole genome shotgun (WGS) entry which is preliminary data.</text>
</comment>
<dbReference type="InterPro" id="IPR019775">
    <property type="entry name" value="WD40_repeat_CS"/>
</dbReference>
<evidence type="ECO:0000313" key="7">
    <source>
        <dbReference type="Proteomes" id="UP001626550"/>
    </source>
</evidence>
<dbReference type="InterPro" id="IPR001680">
    <property type="entry name" value="WD40_rpt"/>
</dbReference>
<dbReference type="GO" id="GO:1990904">
    <property type="term" value="C:ribonucleoprotein complex"/>
    <property type="evidence" value="ECO:0007669"/>
    <property type="project" value="UniProtKB-KW"/>
</dbReference>
<dbReference type="PROSITE" id="PS50294">
    <property type="entry name" value="WD_REPEATS_REGION"/>
    <property type="match status" value="3"/>
</dbReference>
<dbReference type="PROSITE" id="PS00678">
    <property type="entry name" value="WD_REPEATS_1"/>
    <property type="match status" value="2"/>
</dbReference>
<keyword evidence="6" id="KW-0687">Ribonucleoprotein</keyword>
<dbReference type="Gene3D" id="4.10.280.110">
    <property type="entry name" value="Pre-mRNA processing factor 4 domain"/>
    <property type="match status" value="1"/>
</dbReference>
<evidence type="ECO:0000256" key="4">
    <source>
        <dbReference type="SAM" id="Phobius"/>
    </source>
</evidence>
<protein>
    <submittedName>
        <fullName evidence="6">U4/U6 small nuclear ribonucleoprotein Prp4</fullName>
    </submittedName>
</protein>
<evidence type="ECO:0000256" key="3">
    <source>
        <dbReference type="PROSITE-ProRule" id="PRU00221"/>
    </source>
</evidence>
<dbReference type="PRINTS" id="PR00320">
    <property type="entry name" value="GPROTEINBRPT"/>
</dbReference>
<dbReference type="Gene3D" id="2.130.10.10">
    <property type="entry name" value="YVTN repeat-like/Quinoprotein amine dehydrogenase"/>
    <property type="match status" value="3"/>
</dbReference>
<dbReference type="FunFam" id="2.130.10.10:FF:001211">
    <property type="entry name" value="CBN-PRP-4 protein"/>
    <property type="match status" value="1"/>
</dbReference>
<organism evidence="6 7">
    <name type="scientific">Cichlidogyrus casuarinus</name>
    <dbReference type="NCBI Taxonomy" id="1844966"/>
    <lineage>
        <taxon>Eukaryota</taxon>
        <taxon>Metazoa</taxon>
        <taxon>Spiralia</taxon>
        <taxon>Lophotrochozoa</taxon>
        <taxon>Platyhelminthes</taxon>
        <taxon>Monogenea</taxon>
        <taxon>Monopisthocotylea</taxon>
        <taxon>Dactylogyridea</taxon>
        <taxon>Ancyrocephalidae</taxon>
        <taxon>Cichlidogyrus</taxon>
    </lineage>
</organism>
<evidence type="ECO:0000259" key="5">
    <source>
        <dbReference type="SMART" id="SM00500"/>
    </source>
</evidence>
<evidence type="ECO:0000256" key="1">
    <source>
        <dbReference type="ARBA" id="ARBA00022574"/>
    </source>
</evidence>
<accession>A0ABD2Q344</accession>
<dbReference type="Pfam" id="PF08799">
    <property type="entry name" value="PRP4"/>
    <property type="match status" value="1"/>
</dbReference>
<dbReference type="Proteomes" id="UP001626550">
    <property type="component" value="Unassembled WGS sequence"/>
</dbReference>
<feature type="repeat" description="WD" evidence="3">
    <location>
        <begin position="493"/>
        <end position="534"/>
    </location>
</feature>
<keyword evidence="1 3" id="KW-0853">WD repeat</keyword>
<feature type="transmembrane region" description="Helical" evidence="4">
    <location>
        <begin position="129"/>
        <end position="151"/>
    </location>
</feature>
<dbReference type="EMBL" id="JBJKFK010001238">
    <property type="protein sequence ID" value="KAL3313642.1"/>
    <property type="molecule type" value="Genomic_DNA"/>
</dbReference>
<keyword evidence="4" id="KW-0472">Membrane</keyword>
<dbReference type="SMART" id="SM00500">
    <property type="entry name" value="SFM"/>
    <property type="match status" value="1"/>
</dbReference>
<gene>
    <name evidence="6" type="primary">PRPF4</name>
    <name evidence="6" type="ORF">Ciccas_007754</name>
</gene>
<keyword evidence="7" id="KW-1185">Reference proteome</keyword>
<feature type="repeat" description="WD" evidence="3">
    <location>
        <begin position="416"/>
        <end position="450"/>
    </location>
</feature>
<dbReference type="SUPFAM" id="SSF50978">
    <property type="entry name" value="WD40 repeat-like"/>
    <property type="match status" value="1"/>
</dbReference>
<dbReference type="SUPFAM" id="SSF158230">
    <property type="entry name" value="PRP4-like"/>
    <property type="match status" value="1"/>
</dbReference>
<dbReference type="InterPro" id="IPR036322">
    <property type="entry name" value="WD40_repeat_dom_sf"/>
</dbReference>
<dbReference type="PANTHER" id="PTHR19846">
    <property type="entry name" value="WD40 REPEAT PROTEIN"/>
    <property type="match status" value="1"/>
</dbReference>
<dbReference type="AlphaFoldDB" id="A0ABD2Q344"/>
<keyword evidence="4" id="KW-0812">Transmembrane</keyword>
<evidence type="ECO:0000256" key="2">
    <source>
        <dbReference type="ARBA" id="ARBA00022737"/>
    </source>
</evidence>
<name>A0ABD2Q344_9PLAT</name>
<dbReference type="InterPro" id="IPR014906">
    <property type="entry name" value="PRP4-like"/>
</dbReference>
<dbReference type="PANTHER" id="PTHR19846:SF0">
    <property type="entry name" value="PRE-MRNA PROCESSING FACTOR 4"/>
    <property type="match status" value="1"/>
</dbReference>
<feature type="repeat" description="WD" evidence="3">
    <location>
        <begin position="358"/>
        <end position="407"/>
    </location>
</feature>